<dbReference type="GO" id="GO:0005886">
    <property type="term" value="C:plasma membrane"/>
    <property type="evidence" value="ECO:0007669"/>
    <property type="project" value="UniProtKB-SubCell"/>
</dbReference>
<keyword evidence="9" id="KW-0807">Transducer</keyword>
<organism evidence="11">
    <name type="scientific">Meteorus pulchricornis</name>
    <dbReference type="NCBI Taxonomy" id="51522"/>
    <lineage>
        <taxon>Eukaryota</taxon>
        <taxon>Metazoa</taxon>
        <taxon>Ecdysozoa</taxon>
        <taxon>Arthropoda</taxon>
        <taxon>Hexapoda</taxon>
        <taxon>Insecta</taxon>
        <taxon>Pterygota</taxon>
        <taxon>Neoptera</taxon>
        <taxon>Endopterygota</taxon>
        <taxon>Hymenoptera</taxon>
        <taxon>Apocrita</taxon>
        <taxon>Ichneumonoidea</taxon>
        <taxon>Braconidae</taxon>
        <taxon>Meteorinae</taxon>
        <taxon>Meteorus</taxon>
    </lineage>
</organism>
<accession>A0A1S5VFK4</accession>
<evidence type="ECO:0000256" key="4">
    <source>
        <dbReference type="ARBA" id="ARBA00022692"/>
    </source>
</evidence>
<reference evidence="11" key="1">
    <citation type="journal article" date="2017" name="Comp. Biochem. Physiol. Part D Genomics Proteomics">
        <title>Candidate chemosensory genes identified in the endoparasitoid Meteorus pulchricornis (Hymenoptera: Braconidae) by antennal transcriptome analysis.</title>
        <authorList>
            <person name="Sheng S."/>
            <person name="Liao C.W."/>
            <person name="Zheng Y."/>
            <person name="Zhou Y."/>
            <person name="Xu Y."/>
            <person name="Song W.M."/>
            <person name="He P."/>
            <person name="Zhang J."/>
            <person name="Wu F.A."/>
        </authorList>
    </citation>
    <scope>NUCLEOTIDE SEQUENCE</scope>
    <source>
        <strain evidence="11">Zhenjiang</strain>
    </source>
</reference>
<evidence type="ECO:0000256" key="9">
    <source>
        <dbReference type="ARBA" id="ARBA00023224"/>
    </source>
</evidence>
<evidence type="ECO:0000256" key="3">
    <source>
        <dbReference type="ARBA" id="ARBA00022606"/>
    </source>
</evidence>
<evidence type="ECO:0000256" key="2">
    <source>
        <dbReference type="ARBA" id="ARBA00022475"/>
    </source>
</evidence>
<evidence type="ECO:0000256" key="1">
    <source>
        <dbReference type="ARBA" id="ARBA00004651"/>
    </source>
</evidence>
<protein>
    <submittedName>
        <fullName evidence="11">Olfactory receptor 15</fullName>
    </submittedName>
</protein>
<dbReference type="Pfam" id="PF02949">
    <property type="entry name" value="7tm_6"/>
    <property type="match status" value="1"/>
</dbReference>
<keyword evidence="6 10" id="KW-1133">Transmembrane helix</keyword>
<evidence type="ECO:0000256" key="7">
    <source>
        <dbReference type="ARBA" id="ARBA00023136"/>
    </source>
</evidence>
<keyword evidence="4 10" id="KW-0812">Transmembrane</keyword>
<evidence type="ECO:0000256" key="5">
    <source>
        <dbReference type="ARBA" id="ARBA00022725"/>
    </source>
</evidence>
<feature type="transmembrane region" description="Helical" evidence="10">
    <location>
        <begin position="125"/>
        <end position="151"/>
    </location>
</feature>
<evidence type="ECO:0000256" key="10">
    <source>
        <dbReference type="SAM" id="Phobius"/>
    </source>
</evidence>
<keyword evidence="5" id="KW-0552">Olfaction</keyword>
<dbReference type="AlphaFoldDB" id="A0A1S5VFK4"/>
<dbReference type="EMBL" id="KY445482">
    <property type="protein sequence ID" value="AQN78417.1"/>
    <property type="molecule type" value="mRNA"/>
</dbReference>
<keyword evidence="7 10" id="KW-0472">Membrane</keyword>
<dbReference type="PANTHER" id="PTHR21137">
    <property type="entry name" value="ODORANT RECEPTOR"/>
    <property type="match status" value="1"/>
</dbReference>
<keyword evidence="8 11" id="KW-0675">Receptor</keyword>
<evidence type="ECO:0000256" key="8">
    <source>
        <dbReference type="ARBA" id="ARBA00023170"/>
    </source>
</evidence>
<feature type="transmembrane region" description="Helical" evidence="10">
    <location>
        <begin position="61"/>
        <end position="81"/>
    </location>
</feature>
<dbReference type="GO" id="GO:0004984">
    <property type="term" value="F:olfactory receptor activity"/>
    <property type="evidence" value="ECO:0007669"/>
    <property type="project" value="InterPro"/>
</dbReference>
<proteinExistence type="evidence at transcript level"/>
<evidence type="ECO:0000313" key="11">
    <source>
        <dbReference type="EMBL" id="AQN78417.1"/>
    </source>
</evidence>
<dbReference type="GO" id="GO:0005549">
    <property type="term" value="F:odorant binding"/>
    <property type="evidence" value="ECO:0007669"/>
    <property type="project" value="InterPro"/>
</dbReference>
<keyword evidence="3" id="KW-0716">Sensory transduction</keyword>
<feature type="transmembrane region" description="Helical" evidence="10">
    <location>
        <begin position="30"/>
        <end position="49"/>
    </location>
</feature>
<dbReference type="PANTHER" id="PTHR21137:SF35">
    <property type="entry name" value="ODORANT RECEPTOR 19A-RELATED"/>
    <property type="match status" value="1"/>
</dbReference>
<dbReference type="InterPro" id="IPR004117">
    <property type="entry name" value="7tm6_olfct_rcpt"/>
</dbReference>
<keyword evidence="2" id="KW-1003">Cell membrane</keyword>
<dbReference type="GO" id="GO:0007165">
    <property type="term" value="P:signal transduction"/>
    <property type="evidence" value="ECO:0007669"/>
    <property type="project" value="UniProtKB-KW"/>
</dbReference>
<sequence>MITRRLRDIAKQHDQLFEYCHLIETFYNPIIFLSVLSSAVNTCCCLYAMEAQVAAGNKNEISKSAFYLIVLALQIMIYCGYAETLTQSSMRVFQACTWAKWTDWNKRNKIILFIIMMRAQKEYEYTVYGMIVVNLNRLTLIANGSISYFMLLRNFG</sequence>
<comment type="subcellular location">
    <subcellularLocation>
        <location evidence="1">Cell membrane</location>
        <topology evidence="1">Multi-pass membrane protein</topology>
    </subcellularLocation>
</comment>
<name>A0A1S5VFK4_9HYME</name>
<evidence type="ECO:0000256" key="6">
    <source>
        <dbReference type="ARBA" id="ARBA00022989"/>
    </source>
</evidence>